<reference evidence="4" key="2">
    <citation type="submission" date="2020-09" db="EMBL/GenBank/DDBJ databases">
        <authorList>
            <person name="Sun Q."/>
            <person name="Zhou Y."/>
        </authorList>
    </citation>
    <scope>NUCLEOTIDE SEQUENCE</scope>
    <source>
        <strain evidence="4">CGMCC 1.12997</strain>
    </source>
</reference>
<feature type="compositionally biased region" description="Low complexity" evidence="1">
    <location>
        <begin position="206"/>
        <end position="224"/>
    </location>
</feature>
<keyword evidence="2" id="KW-1133">Transmembrane helix</keyword>
<feature type="signal peptide" evidence="3">
    <location>
        <begin position="1"/>
        <end position="31"/>
    </location>
</feature>
<keyword evidence="2" id="KW-0472">Membrane</keyword>
<feature type="region of interest" description="Disordered" evidence="1">
    <location>
        <begin position="206"/>
        <end position="227"/>
    </location>
</feature>
<feature type="compositionally biased region" description="Gly residues" evidence="1">
    <location>
        <begin position="154"/>
        <end position="163"/>
    </location>
</feature>
<reference evidence="4" key="1">
    <citation type="journal article" date="2014" name="Int. J. Syst. Evol. Microbiol.">
        <title>Complete genome sequence of Corynebacterium casei LMG S-19264T (=DSM 44701T), isolated from a smear-ripened cheese.</title>
        <authorList>
            <consortium name="US DOE Joint Genome Institute (JGI-PGF)"/>
            <person name="Walter F."/>
            <person name="Albersmeier A."/>
            <person name="Kalinowski J."/>
            <person name="Ruckert C."/>
        </authorList>
    </citation>
    <scope>NUCLEOTIDE SEQUENCE</scope>
    <source>
        <strain evidence="4">CGMCC 1.12997</strain>
    </source>
</reference>
<proteinExistence type="predicted"/>
<sequence>MNRRFGPSLLFVNILALLLMPAACWSAPQAAADATYAKKIEAMLPPKVECVASSTTVTAGQIVTLTARVQGVSAGLQYSFSSSGGRLYPDGPVARLDTKGVAVGSTISATCQVTNGAGRRGAGNVVVHVVAMQTVTAEEHASVPESAEVAAKNGLGGSGGSPQGGAAIHASHKHVVQTSPATAEQAQSEAIEGSVSVGGLAGGVTAPSAASTAAAPPPSSASGGDPYQAAEARAQWVKALKNGKIEYNIPGQMELHETSVVTVVIHGFADTSQNILPGATTGTLKVSPYMRMQLTADNPDEFEIDPKVGAVLPVPIDSSAKWTWNVVPKQPAKSQTLTIEAFLVYSENGDNPQELLPSYVATVNVSVPGFWESAREEFWNNPSAAIKYVLPGGAGFTVAAGLIVWWWKRRHPEESKQKKEE</sequence>
<name>A0A917LWS5_9BACT</name>
<evidence type="ECO:0000256" key="1">
    <source>
        <dbReference type="SAM" id="MobiDB-lite"/>
    </source>
</evidence>
<evidence type="ECO:0000256" key="2">
    <source>
        <dbReference type="SAM" id="Phobius"/>
    </source>
</evidence>
<dbReference type="SUPFAM" id="SSF48726">
    <property type="entry name" value="Immunoglobulin"/>
    <property type="match status" value="1"/>
</dbReference>
<feature type="compositionally biased region" description="Polar residues" evidence="1">
    <location>
        <begin position="176"/>
        <end position="188"/>
    </location>
</feature>
<keyword evidence="5" id="KW-1185">Reference proteome</keyword>
<dbReference type="InterPro" id="IPR036179">
    <property type="entry name" value="Ig-like_dom_sf"/>
</dbReference>
<dbReference type="Proteomes" id="UP000647241">
    <property type="component" value="Unassembled WGS sequence"/>
</dbReference>
<feature type="transmembrane region" description="Helical" evidence="2">
    <location>
        <begin position="388"/>
        <end position="407"/>
    </location>
</feature>
<accession>A0A917LWS5</accession>
<evidence type="ECO:0000313" key="4">
    <source>
        <dbReference type="EMBL" id="GGG64036.1"/>
    </source>
</evidence>
<protein>
    <recommendedName>
        <fullName evidence="6">Ig-like domain-containing protein</fullName>
    </recommendedName>
</protein>
<keyword evidence="3" id="KW-0732">Signal</keyword>
<evidence type="ECO:0008006" key="6">
    <source>
        <dbReference type="Google" id="ProtNLM"/>
    </source>
</evidence>
<organism evidence="4 5">
    <name type="scientific">Edaphobacter dinghuensis</name>
    <dbReference type="NCBI Taxonomy" id="1560005"/>
    <lineage>
        <taxon>Bacteria</taxon>
        <taxon>Pseudomonadati</taxon>
        <taxon>Acidobacteriota</taxon>
        <taxon>Terriglobia</taxon>
        <taxon>Terriglobales</taxon>
        <taxon>Acidobacteriaceae</taxon>
        <taxon>Edaphobacter</taxon>
    </lineage>
</organism>
<evidence type="ECO:0000256" key="3">
    <source>
        <dbReference type="SAM" id="SignalP"/>
    </source>
</evidence>
<feature type="chain" id="PRO_5037333101" description="Ig-like domain-containing protein" evidence="3">
    <location>
        <begin position="32"/>
        <end position="421"/>
    </location>
</feature>
<dbReference type="EMBL" id="BMGT01000001">
    <property type="protein sequence ID" value="GGG64036.1"/>
    <property type="molecule type" value="Genomic_DNA"/>
</dbReference>
<gene>
    <name evidence="4" type="ORF">GCM10011585_02030</name>
</gene>
<comment type="caution">
    <text evidence="4">The sequence shown here is derived from an EMBL/GenBank/DDBJ whole genome shotgun (WGS) entry which is preliminary data.</text>
</comment>
<dbReference type="AlphaFoldDB" id="A0A917LWS5"/>
<dbReference type="RefSeq" id="WP_188552309.1">
    <property type="nucleotide sequence ID" value="NZ_BMGT01000001.1"/>
</dbReference>
<keyword evidence="2" id="KW-0812">Transmembrane</keyword>
<feature type="region of interest" description="Disordered" evidence="1">
    <location>
        <begin position="137"/>
        <end position="190"/>
    </location>
</feature>
<evidence type="ECO:0000313" key="5">
    <source>
        <dbReference type="Proteomes" id="UP000647241"/>
    </source>
</evidence>